<comment type="caution">
    <text evidence="1">The sequence shown here is derived from an EMBL/GenBank/DDBJ whole genome shotgun (WGS) entry which is preliminary data.</text>
</comment>
<evidence type="ECO:0000313" key="2">
    <source>
        <dbReference type="Proteomes" id="UP001154282"/>
    </source>
</evidence>
<evidence type="ECO:0000313" key="1">
    <source>
        <dbReference type="EMBL" id="CAI0385217.1"/>
    </source>
</evidence>
<keyword evidence="2" id="KW-1185">Reference proteome</keyword>
<dbReference type="AlphaFoldDB" id="A0AAV0HJ56"/>
<gene>
    <name evidence="1" type="ORF">LITE_LOCUS4711</name>
</gene>
<accession>A0AAV0HJ56</accession>
<reference evidence="1" key="1">
    <citation type="submission" date="2022-08" db="EMBL/GenBank/DDBJ databases">
        <authorList>
            <person name="Gutierrez-Valencia J."/>
        </authorList>
    </citation>
    <scope>NUCLEOTIDE SEQUENCE</scope>
</reference>
<organism evidence="1 2">
    <name type="scientific">Linum tenue</name>
    <dbReference type="NCBI Taxonomy" id="586396"/>
    <lineage>
        <taxon>Eukaryota</taxon>
        <taxon>Viridiplantae</taxon>
        <taxon>Streptophyta</taxon>
        <taxon>Embryophyta</taxon>
        <taxon>Tracheophyta</taxon>
        <taxon>Spermatophyta</taxon>
        <taxon>Magnoliopsida</taxon>
        <taxon>eudicotyledons</taxon>
        <taxon>Gunneridae</taxon>
        <taxon>Pentapetalae</taxon>
        <taxon>rosids</taxon>
        <taxon>fabids</taxon>
        <taxon>Malpighiales</taxon>
        <taxon>Linaceae</taxon>
        <taxon>Linum</taxon>
    </lineage>
</organism>
<protein>
    <submittedName>
        <fullName evidence="1">Uncharacterized protein</fullName>
    </submittedName>
</protein>
<name>A0AAV0HJ56_9ROSI</name>
<dbReference type="EMBL" id="CAMGYJ010000002">
    <property type="protein sequence ID" value="CAI0385217.1"/>
    <property type="molecule type" value="Genomic_DNA"/>
</dbReference>
<proteinExistence type="predicted"/>
<sequence>MNLDSLPVSFPWFGYFSRNHCCLSFNGQKRKEKHVGHKLFRNGTHQFYLCYDEFQKKALQCMAWAIQKKAKFDIVDLNNLIFVETLFLWL</sequence>
<dbReference type="Proteomes" id="UP001154282">
    <property type="component" value="Unassembled WGS sequence"/>
</dbReference>